<dbReference type="AlphaFoldDB" id="A0A4Z1BAH1"/>
<dbReference type="OrthoDB" id="9775118at2"/>
<comment type="caution">
    <text evidence="1">The sequence shown here is derived from an EMBL/GenBank/DDBJ whole genome shotgun (WGS) entry which is preliminary data.</text>
</comment>
<dbReference type="GO" id="GO:0009166">
    <property type="term" value="P:nucleotide catabolic process"/>
    <property type="evidence" value="ECO:0007669"/>
    <property type="project" value="InterPro"/>
</dbReference>
<proteinExistence type="predicted"/>
<dbReference type="InterPro" id="IPR006179">
    <property type="entry name" value="5_nucleotidase/apyrase"/>
</dbReference>
<dbReference type="EMBL" id="SRPE01000009">
    <property type="protein sequence ID" value="TGN24597.1"/>
    <property type="molecule type" value="Genomic_DNA"/>
</dbReference>
<evidence type="ECO:0000313" key="2">
    <source>
        <dbReference type="Proteomes" id="UP000297998"/>
    </source>
</evidence>
<dbReference type="Proteomes" id="UP000297998">
    <property type="component" value="Unassembled WGS sequence"/>
</dbReference>
<dbReference type="InterPro" id="IPR029052">
    <property type="entry name" value="Metallo-depent_PP-like"/>
</dbReference>
<name>A0A4Z1BAH1_9FLAO</name>
<accession>A0A4Z1BAH1</accession>
<dbReference type="RefSeq" id="WP_135836266.1">
    <property type="nucleotide sequence ID" value="NZ_SRPE01000009.1"/>
</dbReference>
<reference evidence="1 2" key="1">
    <citation type="submission" date="2019-03" db="EMBL/GenBank/DDBJ databases">
        <title>Empedobacter tilapiae sp. nov., isolated from an intestine of Nile tilapia Oreochromis niloticus.</title>
        <authorList>
            <person name="Kim Y.-O."/>
            <person name="Yoon J.-H."/>
        </authorList>
    </citation>
    <scope>NUCLEOTIDE SEQUENCE [LARGE SCALE GENOMIC DNA]</scope>
    <source>
        <strain evidence="1 2">MRS2</strain>
    </source>
</reference>
<keyword evidence="2" id="KW-1185">Reference proteome</keyword>
<dbReference type="GO" id="GO:0016787">
    <property type="term" value="F:hydrolase activity"/>
    <property type="evidence" value="ECO:0007669"/>
    <property type="project" value="InterPro"/>
</dbReference>
<evidence type="ECO:0000313" key="1">
    <source>
        <dbReference type="EMBL" id="TGN24597.1"/>
    </source>
</evidence>
<dbReference type="Gene3D" id="3.60.21.10">
    <property type="match status" value="1"/>
</dbReference>
<dbReference type="PANTHER" id="PTHR11575:SF24">
    <property type="entry name" value="5'-NUCLEOTIDASE"/>
    <property type="match status" value="1"/>
</dbReference>
<dbReference type="PANTHER" id="PTHR11575">
    <property type="entry name" value="5'-NUCLEOTIDASE-RELATED"/>
    <property type="match status" value="1"/>
</dbReference>
<dbReference type="SUPFAM" id="SSF56300">
    <property type="entry name" value="Metallo-dependent phosphatases"/>
    <property type="match status" value="1"/>
</dbReference>
<gene>
    <name evidence="1" type="ORF">E4J94_13200</name>
</gene>
<sequence length="304" mass="34043">MESNRRSFLKHTASLMGIAMLNPSLKGLANVSKNIQGLTDDSHLTIYQTNNIDQSIDRSIYSQIKSELSNQPTNGILVDAGNLFRLEQLNKSTFQSINSVGYHAVALSVNYFKLGVKPFLDLAKAFDFPFVNCNYSSQEKDWNEVILPYVILYTKELKIGITGVAESVSNASIRVDNPYKAANRIAKKLKTEDQCDLVICLSQLGMDKSKWNSKDLALKSKEIDFVLSTVQGQKFNYPLILKNKKDQEVILTQGGMGGELVSKSSVGYTMQKNRISFEHAFIMPASSFAKSTEIQRKVKELQYV</sequence>
<protein>
    <submittedName>
        <fullName evidence="1">5'-nucleotidase</fullName>
    </submittedName>
</protein>
<organism evidence="1 2">
    <name type="scientific">Empedobacter tilapiae</name>
    <dbReference type="NCBI Taxonomy" id="2491114"/>
    <lineage>
        <taxon>Bacteria</taxon>
        <taxon>Pseudomonadati</taxon>
        <taxon>Bacteroidota</taxon>
        <taxon>Flavobacteriia</taxon>
        <taxon>Flavobacteriales</taxon>
        <taxon>Weeksellaceae</taxon>
        <taxon>Empedobacter</taxon>
    </lineage>
</organism>